<dbReference type="InterPro" id="IPR002401">
    <property type="entry name" value="Cyt_P450_E_grp-I"/>
</dbReference>
<dbReference type="GO" id="GO:0004497">
    <property type="term" value="F:monooxygenase activity"/>
    <property type="evidence" value="ECO:0007669"/>
    <property type="project" value="UniProtKB-KW"/>
</dbReference>
<keyword evidence="11" id="KW-0812">Transmembrane</keyword>
<comment type="similarity">
    <text evidence="3 10">Belongs to the cytochrome P450 family.</text>
</comment>
<dbReference type="Proteomes" id="UP000310158">
    <property type="component" value="Unassembled WGS sequence"/>
</dbReference>
<dbReference type="PRINTS" id="PR00385">
    <property type="entry name" value="P450"/>
</dbReference>
<dbReference type="InterPro" id="IPR036396">
    <property type="entry name" value="Cyt_P450_sf"/>
</dbReference>
<evidence type="ECO:0000256" key="2">
    <source>
        <dbReference type="ARBA" id="ARBA00005179"/>
    </source>
</evidence>
<comment type="cofactor">
    <cofactor evidence="1 9">
        <name>heme</name>
        <dbReference type="ChEBI" id="CHEBI:30413"/>
    </cofactor>
</comment>
<dbReference type="EMBL" id="SGPL01000169">
    <property type="protein sequence ID" value="THH16207.1"/>
    <property type="molecule type" value="Genomic_DNA"/>
</dbReference>
<evidence type="ECO:0000256" key="10">
    <source>
        <dbReference type="RuleBase" id="RU000461"/>
    </source>
</evidence>
<keyword evidence="7 9" id="KW-0408">Iron</keyword>
<accession>A0A4S4LVT4</accession>
<dbReference type="InterPro" id="IPR001128">
    <property type="entry name" value="Cyt_P450"/>
</dbReference>
<feature type="transmembrane region" description="Helical" evidence="11">
    <location>
        <begin position="52"/>
        <end position="77"/>
    </location>
</feature>
<keyword evidence="13" id="KW-1185">Reference proteome</keyword>
<evidence type="ECO:0008006" key="14">
    <source>
        <dbReference type="Google" id="ProtNLM"/>
    </source>
</evidence>
<keyword evidence="6 10" id="KW-0560">Oxidoreductase</keyword>
<dbReference type="PANTHER" id="PTHR46300">
    <property type="entry name" value="P450, PUTATIVE (EUROFUNG)-RELATED-RELATED"/>
    <property type="match status" value="1"/>
</dbReference>
<proteinExistence type="inferred from homology"/>
<keyword evidence="5 9" id="KW-0479">Metal-binding</keyword>
<evidence type="ECO:0000256" key="1">
    <source>
        <dbReference type="ARBA" id="ARBA00001971"/>
    </source>
</evidence>
<evidence type="ECO:0000256" key="6">
    <source>
        <dbReference type="ARBA" id="ARBA00023002"/>
    </source>
</evidence>
<evidence type="ECO:0000256" key="7">
    <source>
        <dbReference type="ARBA" id="ARBA00023004"/>
    </source>
</evidence>
<dbReference type="Pfam" id="PF00067">
    <property type="entry name" value="p450"/>
    <property type="match status" value="2"/>
</dbReference>
<dbReference type="InterPro" id="IPR050364">
    <property type="entry name" value="Cytochrome_P450_fung"/>
</dbReference>
<evidence type="ECO:0000256" key="8">
    <source>
        <dbReference type="ARBA" id="ARBA00023033"/>
    </source>
</evidence>
<dbReference type="InterPro" id="IPR017972">
    <property type="entry name" value="Cyt_P450_CS"/>
</dbReference>
<sequence length="297" mass="32991">MRRPGRRQTTEVAVDTTVAHFVYVDVASWTSVQNMFSQAESLLTVGDKTGRLDFVFSSFFTQLWGYMSIFFLVMMLFPSVQRRAQEELDNVLGAKRFGGPGRLLDISDCGTSKCVEAVIKEVHRWVPAGPLMNATVSSDPFIDSSADIFAALPHRVTQDDEYNGYFIPSGRWAMLHDPDVYPDPMAFNPDRFLFTSSPSPHAMQQSSHTLNPDPEPMVFGFGRRACPGIHMASTSIFLSVASTLATFNIAKARDSAGKEIEPKFDFDTGIVAHPKKYECSISPRSEAAVRLIEAVQM</sequence>
<dbReference type="Gene3D" id="1.10.630.10">
    <property type="entry name" value="Cytochrome P450"/>
    <property type="match status" value="1"/>
</dbReference>
<dbReference type="AlphaFoldDB" id="A0A4S4LVT4"/>
<evidence type="ECO:0000256" key="3">
    <source>
        <dbReference type="ARBA" id="ARBA00010617"/>
    </source>
</evidence>
<dbReference type="PROSITE" id="PS00086">
    <property type="entry name" value="CYTOCHROME_P450"/>
    <property type="match status" value="1"/>
</dbReference>
<dbReference type="OrthoDB" id="2789670at2759"/>
<protein>
    <recommendedName>
        <fullName evidence="14">O-methylsterigmatocystin oxidoreductase</fullName>
    </recommendedName>
</protein>
<dbReference type="GO" id="GO:0020037">
    <property type="term" value="F:heme binding"/>
    <property type="evidence" value="ECO:0007669"/>
    <property type="project" value="InterPro"/>
</dbReference>
<dbReference type="GO" id="GO:0005506">
    <property type="term" value="F:iron ion binding"/>
    <property type="evidence" value="ECO:0007669"/>
    <property type="project" value="InterPro"/>
</dbReference>
<dbReference type="GO" id="GO:0016705">
    <property type="term" value="F:oxidoreductase activity, acting on paired donors, with incorporation or reduction of molecular oxygen"/>
    <property type="evidence" value="ECO:0007669"/>
    <property type="project" value="InterPro"/>
</dbReference>
<evidence type="ECO:0000256" key="11">
    <source>
        <dbReference type="SAM" id="Phobius"/>
    </source>
</evidence>
<keyword evidence="4 9" id="KW-0349">Heme</keyword>
<dbReference type="PANTHER" id="PTHR46300:SF7">
    <property type="entry name" value="P450, PUTATIVE (EUROFUNG)-RELATED"/>
    <property type="match status" value="1"/>
</dbReference>
<organism evidence="12 13">
    <name type="scientific">Bondarzewia mesenterica</name>
    <dbReference type="NCBI Taxonomy" id="1095465"/>
    <lineage>
        <taxon>Eukaryota</taxon>
        <taxon>Fungi</taxon>
        <taxon>Dikarya</taxon>
        <taxon>Basidiomycota</taxon>
        <taxon>Agaricomycotina</taxon>
        <taxon>Agaricomycetes</taxon>
        <taxon>Russulales</taxon>
        <taxon>Bondarzewiaceae</taxon>
        <taxon>Bondarzewia</taxon>
    </lineage>
</organism>
<keyword evidence="11" id="KW-0472">Membrane</keyword>
<dbReference type="PRINTS" id="PR00463">
    <property type="entry name" value="EP450I"/>
</dbReference>
<evidence type="ECO:0000313" key="13">
    <source>
        <dbReference type="Proteomes" id="UP000310158"/>
    </source>
</evidence>
<comment type="caution">
    <text evidence="12">The sequence shown here is derived from an EMBL/GenBank/DDBJ whole genome shotgun (WGS) entry which is preliminary data.</text>
</comment>
<evidence type="ECO:0000256" key="9">
    <source>
        <dbReference type="PIRSR" id="PIRSR602401-1"/>
    </source>
</evidence>
<comment type="pathway">
    <text evidence="2">Secondary metabolite biosynthesis.</text>
</comment>
<dbReference type="SUPFAM" id="SSF48264">
    <property type="entry name" value="Cytochrome P450"/>
    <property type="match status" value="1"/>
</dbReference>
<evidence type="ECO:0000313" key="12">
    <source>
        <dbReference type="EMBL" id="THH16207.1"/>
    </source>
</evidence>
<evidence type="ECO:0000256" key="4">
    <source>
        <dbReference type="ARBA" id="ARBA00022617"/>
    </source>
</evidence>
<keyword evidence="11" id="KW-1133">Transmembrane helix</keyword>
<gene>
    <name evidence="12" type="ORF">EW146_g4394</name>
</gene>
<feature type="binding site" description="axial binding residue" evidence="9">
    <location>
        <position position="226"/>
    </location>
    <ligand>
        <name>heme</name>
        <dbReference type="ChEBI" id="CHEBI:30413"/>
    </ligand>
    <ligandPart>
        <name>Fe</name>
        <dbReference type="ChEBI" id="CHEBI:18248"/>
    </ligandPart>
</feature>
<evidence type="ECO:0000256" key="5">
    <source>
        <dbReference type="ARBA" id="ARBA00022723"/>
    </source>
</evidence>
<reference evidence="12 13" key="1">
    <citation type="submission" date="2019-02" db="EMBL/GenBank/DDBJ databases">
        <title>Genome sequencing of the rare red list fungi Bondarzewia mesenterica.</title>
        <authorList>
            <person name="Buettner E."/>
            <person name="Kellner H."/>
        </authorList>
    </citation>
    <scope>NUCLEOTIDE SEQUENCE [LARGE SCALE GENOMIC DNA]</scope>
    <source>
        <strain evidence="12 13">DSM 108281</strain>
    </source>
</reference>
<name>A0A4S4LVT4_9AGAM</name>
<keyword evidence="8 10" id="KW-0503">Monooxygenase</keyword>